<evidence type="ECO:0000313" key="2">
    <source>
        <dbReference type="Proteomes" id="UP000499080"/>
    </source>
</evidence>
<name>A0A4Y2SM95_ARAVE</name>
<protein>
    <submittedName>
        <fullName evidence="1">Uncharacterized protein</fullName>
    </submittedName>
</protein>
<keyword evidence="2" id="KW-1185">Reference proteome</keyword>
<gene>
    <name evidence="1" type="ORF">AVEN_222202_1</name>
</gene>
<comment type="caution">
    <text evidence="1">The sequence shown here is derived from an EMBL/GenBank/DDBJ whole genome shotgun (WGS) entry which is preliminary data.</text>
</comment>
<proteinExistence type="predicted"/>
<sequence length="192" mass="21969">MCGPSLTPGNHYFQTQSATGAEYKAIETELEKLRGKRNLIPIGVELNCGILKIESDVEEKMRDIEYNSLNSRKIAKALKENYIYRDSKLREFNSERNHARKIFQTYRHPVIQRKLIKLNKQINKLDQKIETDDFTNELLNVNATDGTVWKFVAPFKKKTKNVPSVNGPAVVADTDLEKANFLAESLETHSSL</sequence>
<accession>A0A4Y2SM95</accession>
<evidence type="ECO:0000313" key="1">
    <source>
        <dbReference type="EMBL" id="GBN89394.1"/>
    </source>
</evidence>
<reference evidence="1 2" key="1">
    <citation type="journal article" date="2019" name="Sci. Rep.">
        <title>Orb-weaving spider Araneus ventricosus genome elucidates the spidroin gene catalogue.</title>
        <authorList>
            <person name="Kono N."/>
            <person name="Nakamura H."/>
            <person name="Ohtoshi R."/>
            <person name="Moran D.A.P."/>
            <person name="Shinohara A."/>
            <person name="Yoshida Y."/>
            <person name="Fujiwara M."/>
            <person name="Mori M."/>
            <person name="Tomita M."/>
            <person name="Arakawa K."/>
        </authorList>
    </citation>
    <scope>NUCLEOTIDE SEQUENCE [LARGE SCALE GENOMIC DNA]</scope>
</reference>
<dbReference type="AlphaFoldDB" id="A0A4Y2SM95"/>
<dbReference type="OrthoDB" id="410155at2759"/>
<organism evidence="1 2">
    <name type="scientific">Araneus ventricosus</name>
    <name type="common">Orbweaver spider</name>
    <name type="synonym">Epeira ventricosa</name>
    <dbReference type="NCBI Taxonomy" id="182803"/>
    <lineage>
        <taxon>Eukaryota</taxon>
        <taxon>Metazoa</taxon>
        <taxon>Ecdysozoa</taxon>
        <taxon>Arthropoda</taxon>
        <taxon>Chelicerata</taxon>
        <taxon>Arachnida</taxon>
        <taxon>Araneae</taxon>
        <taxon>Araneomorphae</taxon>
        <taxon>Entelegynae</taxon>
        <taxon>Araneoidea</taxon>
        <taxon>Araneidae</taxon>
        <taxon>Araneus</taxon>
    </lineage>
</organism>
<dbReference type="EMBL" id="BGPR01022761">
    <property type="protein sequence ID" value="GBN89394.1"/>
    <property type="molecule type" value="Genomic_DNA"/>
</dbReference>
<dbReference type="Proteomes" id="UP000499080">
    <property type="component" value="Unassembled WGS sequence"/>
</dbReference>